<gene>
    <name evidence="11" type="ORF">E1742_03095</name>
    <name evidence="10" type="ORF">GCM10007388_42610</name>
</gene>
<evidence type="ECO:0000256" key="3">
    <source>
        <dbReference type="ARBA" id="ARBA00013194"/>
    </source>
</evidence>
<dbReference type="GO" id="GO:0003755">
    <property type="term" value="F:peptidyl-prolyl cis-trans isomerase activity"/>
    <property type="evidence" value="ECO:0007669"/>
    <property type="project" value="UniProtKB-KW"/>
</dbReference>
<sequence>MTFKPAPLLIALLASLAVTTAPAYAQNLAVVNGKAIPTARVDAIVKQVVAQGQQQDSPQLRDMIKKDLISREVLMQEAEKQGYSKDAAVKAQLENARQAIVVNAMVADYMKKNPVKDADVKAEYDRFVKETGDKEYHVRHILVDTEAQANEIITKLKGGAKFEDLAKGSKDAGSANNGGDLDWATPSSFPPVFSDAFVKLQKGQVTDKPVQTPNGFHVIKVDDVRAAKLPSLEEVKPQIEEALTQKKLQAYQEELVKKAKIQ</sequence>
<evidence type="ECO:0000256" key="1">
    <source>
        <dbReference type="ARBA" id="ARBA00000971"/>
    </source>
</evidence>
<dbReference type="SUPFAM" id="SSF109998">
    <property type="entry name" value="Triger factor/SurA peptide-binding domain-like"/>
    <property type="match status" value="1"/>
</dbReference>
<evidence type="ECO:0000259" key="9">
    <source>
        <dbReference type="PROSITE" id="PS50198"/>
    </source>
</evidence>
<dbReference type="InterPro" id="IPR046357">
    <property type="entry name" value="PPIase_dom_sf"/>
</dbReference>
<accession>A0A4P7BBP0</accession>
<evidence type="ECO:0000256" key="7">
    <source>
        <dbReference type="PROSITE-ProRule" id="PRU00278"/>
    </source>
</evidence>
<dbReference type="OrthoDB" id="14196at2"/>
<dbReference type="Proteomes" id="UP000294359">
    <property type="component" value="Chromosome"/>
</dbReference>
<dbReference type="InterPro" id="IPR027304">
    <property type="entry name" value="Trigger_fact/SurA_dom_sf"/>
</dbReference>
<protein>
    <recommendedName>
        <fullName evidence="3">peptidylprolyl isomerase</fullName>
        <ecNumber evidence="3">5.2.1.8</ecNumber>
    </recommendedName>
</protein>
<organism evidence="10 13">
    <name type="scientific">Pseudoduganella plicata</name>
    <dbReference type="NCBI Taxonomy" id="321984"/>
    <lineage>
        <taxon>Bacteria</taxon>
        <taxon>Pseudomonadati</taxon>
        <taxon>Pseudomonadota</taxon>
        <taxon>Betaproteobacteria</taxon>
        <taxon>Burkholderiales</taxon>
        <taxon>Oxalobacteraceae</taxon>
        <taxon>Telluria group</taxon>
        <taxon>Pseudoduganella</taxon>
    </lineage>
</organism>
<evidence type="ECO:0000313" key="13">
    <source>
        <dbReference type="Proteomes" id="UP000619512"/>
    </source>
</evidence>
<dbReference type="InterPro" id="IPR050245">
    <property type="entry name" value="PrsA_foldase"/>
</dbReference>
<evidence type="ECO:0000256" key="8">
    <source>
        <dbReference type="SAM" id="SignalP"/>
    </source>
</evidence>
<feature type="signal peptide" evidence="8">
    <location>
        <begin position="1"/>
        <end position="25"/>
    </location>
</feature>
<evidence type="ECO:0000256" key="6">
    <source>
        <dbReference type="ARBA" id="ARBA00023235"/>
    </source>
</evidence>
<dbReference type="EC" id="5.2.1.8" evidence="3"/>
<evidence type="ECO:0000256" key="4">
    <source>
        <dbReference type="ARBA" id="ARBA00022729"/>
    </source>
</evidence>
<keyword evidence="5 7" id="KW-0697">Rotamase</keyword>
<dbReference type="EMBL" id="CP038026">
    <property type="protein sequence ID" value="QBQ35267.1"/>
    <property type="molecule type" value="Genomic_DNA"/>
</dbReference>
<keyword evidence="4 8" id="KW-0732">Signal</keyword>
<dbReference type="RefSeq" id="WP_134383507.1">
    <property type="nucleotide sequence ID" value="NZ_BMWW01000009.1"/>
</dbReference>
<dbReference type="Pfam" id="PF13145">
    <property type="entry name" value="Rotamase_2"/>
    <property type="match status" value="1"/>
</dbReference>
<dbReference type="Gene3D" id="3.10.50.40">
    <property type="match status" value="1"/>
</dbReference>
<dbReference type="Gene3D" id="1.10.8.1040">
    <property type="match status" value="1"/>
</dbReference>
<reference evidence="11 12" key="2">
    <citation type="submission" date="2019-03" db="EMBL/GenBank/DDBJ databases">
        <title>Draft Genome Sequences of Six Type Strains of the Genus Massilia.</title>
        <authorList>
            <person name="Miess H."/>
            <person name="Frediansyhah A."/>
            <person name="Gross H."/>
        </authorList>
    </citation>
    <scope>NUCLEOTIDE SEQUENCE [LARGE SCALE GENOMIC DNA]</scope>
    <source>
        <strain evidence="11 12">DSM 17505</strain>
    </source>
</reference>
<comment type="similarity">
    <text evidence="2">Belongs to the PpiC/parvulin rotamase family.</text>
</comment>
<dbReference type="SUPFAM" id="SSF54534">
    <property type="entry name" value="FKBP-like"/>
    <property type="match status" value="1"/>
</dbReference>
<dbReference type="EMBL" id="BMWW01000009">
    <property type="protein sequence ID" value="GGZ04521.1"/>
    <property type="molecule type" value="Genomic_DNA"/>
</dbReference>
<evidence type="ECO:0000256" key="2">
    <source>
        <dbReference type="ARBA" id="ARBA00007656"/>
    </source>
</evidence>
<keyword evidence="12" id="KW-1185">Reference proteome</keyword>
<feature type="chain" id="PRO_5044606647" description="peptidylprolyl isomerase" evidence="8">
    <location>
        <begin position="26"/>
        <end position="262"/>
    </location>
</feature>
<dbReference type="PANTHER" id="PTHR47245">
    <property type="entry name" value="PEPTIDYLPROLYL ISOMERASE"/>
    <property type="match status" value="1"/>
</dbReference>
<evidence type="ECO:0000313" key="11">
    <source>
        <dbReference type="EMBL" id="QBQ35267.1"/>
    </source>
</evidence>
<feature type="domain" description="PpiC" evidence="9">
    <location>
        <begin position="133"/>
        <end position="223"/>
    </location>
</feature>
<name>A0A4P7BBP0_9BURK</name>
<proteinExistence type="inferred from homology"/>
<dbReference type="PANTHER" id="PTHR47245:SF1">
    <property type="entry name" value="FOLDASE PROTEIN PRSA"/>
    <property type="match status" value="1"/>
</dbReference>
<dbReference type="PROSITE" id="PS50198">
    <property type="entry name" value="PPIC_PPIASE_2"/>
    <property type="match status" value="1"/>
</dbReference>
<reference evidence="10" key="3">
    <citation type="submission" date="2022-12" db="EMBL/GenBank/DDBJ databases">
        <authorList>
            <person name="Sun Q."/>
            <person name="Kim S."/>
        </authorList>
    </citation>
    <scope>NUCLEOTIDE SEQUENCE</scope>
    <source>
        <strain evidence="10">KCTC 12344</strain>
    </source>
</reference>
<comment type="catalytic activity">
    <reaction evidence="1">
        <text>[protein]-peptidylproline (omega=180) = [protein]-peptidylproline (omega=0)</text>
        <dbReference type="Rhea" id="RHEA:16237"/>
        <dbReference type="Rhea" id="RHEA-COMP:10747"/>
        <dbReference type="Rhea" id="RHEA-COMP:10748"/>
        <dbReference type="ChEBI" id="CHEBI:83833"/>
        <dbReference type="ChEBI" id="CHEBI:83834"/>
        <dbReference type="EC" id="5.2.1.8"/>
    </reaction>
</comment>
<dbReference type="InterPro" id="IPR000297">
    <property type="entry name" value="PPIase_PpiC"/>
</dbReference>
<dbReference type="AlphaFoldDB" id="A0A4P7BBP0"/>
<evidence type="ECO:0000313" key="10">
    <source>
        <dbReference type="EMBL" id="GGZ04521.1"/>
    </source>
</evidence>
<reference evidence="10" key="1">
    <citation type="journal article" date="2014" name="Int. J. Syst. Evol. Microbiol.">
        <title>Complete genome sequence of Corynebacterium casei LMG S-19264T (=DSM 44701T), isolated from a smear-ripened cheese.</title>
        <authorList>
            <consortium name="US DOE Joint Genome Institute (JGI-PGF)"/>
            <person name="Walter F."/>
            <person name="Albersmeier A."/>
            <person name="Kalinowski J."/>
            <person name="Ruckert C."/>
        </authorList>
    </citation>
    <scope>NUCLEOTIDE SEQUENCE</scope>
    <source>
        <strain evidence="10">KCTC 12344</strain>
    </source>
</reference>
<evidence type="ECO:0000256" key="5">
    <source>
        <dbReference type="ARBA" id="ARBA00023110"/>
    </source>
</evidence>
<evidence type="ECO:0000313" key="12">
    <source>
        <dbReference type="Proteomes" id="UP000294359"/>
    </source>
</evidence>
<keyword evidence="6 7" id="KW-0413">Isomerase</keyword>
<dbReference type="Proteomes" id="UP000619512">
    <property type="component" value="Unassembled WGS sequence"/>
</dbReference>